<dbReference type="KEGG" id="eaj:Q3M24_15595"/>
<dbReference type="InterPro" id="IPR036365">
    <property type="entry name" value="PGBD-like_sf"/>
</dbReference>
<dbReference type="SUPFAM" id="SSF47090">
    <property type="entry name" value="PGBD-like"/>
    <property type="match status" value="1"/>
</dbReference>
<sequence length="532" mass="59525">MSRINGYYQNFNDPAYQTLNREINGLLGDLPFFYQVPPELFSSDIPSTEKAPFFDFRHELSKTSQENALGLRLYIIPPEINPRRASQHLAQSGLIKTGDILLSFRQGTTGTGEYQHIQLGLTHSGLALVKDGALYNVDSPLSFCSQLDHEHYTEDQLMLHVLRPHLSDAERGNLQHWLELAYNNKTKLSSRIGFNSDYGKPKSAHGHKKEVFNLGKLLVSHGTKGHDTAMYCSEFVWHVLALRGCDPTDATIREQFMNGTHDTFPGQLTPLFDPMPVLGNVLLEPKTGAPGLSDGIGLVLNSLEIGAEQVDTLLNKAFSEWEPHFSGGRPPYSISSGHREQARKFEPLYDPLKAYFRAAKLAPATAAQIKAQLDQQLQGQDNYSPTAYLVQALLPETSTRRVLSYVGTVSFPTSQQISLIEKKFPEQLRHMLSMRPETLSKIADRPALEYKDGFRGERFFKRPQVKKLQCMLNHLGYNTGDIDGLYGNKTTLAVRKCLNENSMEGDGRSLSQSQWAALEKLAGSACNEYGVY</sequence>
<evidence type="ECO:0000313" key="2">
    <source>
        <dbReference type="EMBL" id="XCN71723.1"/>
    </source>
</evidence>
<dbReference type="EMBL" id="CP159373">
    <property type="protein sequence ID" value="XCN71723.1"/>
    <property type="molecule type" value="Genomic_DNA"/>
</dbReference>
<evidence type="ECO:0000259" key="1">
    <source>
        <dbReference type="Pfam" id="PF01471"/>
    </source>
</evidence>
<name>A0AAU8LS45_9BACT</name>
<dbReference type="Gene3D" id="1.10.101.10">
    <property type="entry name" value="PGBD-like superfamily/PGBD"/>
    <property type="match status" value="1"/>
</dbReference>
<accession>A0AAU8LS45</accession>
<reference evidence="2" key="2">
    <citation type="submission" date="2024-06" db="EMBL/GenBank/DDBJ databases">
        <authorList>
            <person name="Plum-Jensen L.E."/>
            <person name="Schramm A."/>
            <person name="Marshall I.P.G."/>
        </authorList>
    </citation>
    <scope>NUCLEOTIDE SEQUENCE</scope>
    <source>
        <strain evidence="2">Rat1</strain>
    </source>
</reference>
<dbReference type="InterPro" id="IPR002477">
    <property type="entry name" value="Peptidoglycan-bd-like"/>
</dbReference>
<dbReference type="InterPro" id="IPR036366">
    <property type="entry name" value="PGBDSf"/>
</dbReference>
<reference evidence="2" key="1">
    <citation type="journal article" date="2024" name="Syst. Appl. Microbiol.">
        <title>First single-strain enrichments of Electrothrix cable bacteria, description of E. aestuarii sp. nov. and E. rattekaaiensis sp. nov., and proposal of a cable bacteria taxonomy following the rules of the SeqCode.</title>
        <authorList>
            <person name="Plum-Jensen L.E."/>
            <person name="Schramm A."/>
            <person name="Marshall I.P.G."/>
        </authorList>
    </citation>
    <scope>NUCLEOTIDE SEQUENCE</scope>
    <source>
        <strain evidence="2">Rat1</strain>
    </source>
</reference>
<dbReference type="AlphaFoldDB" id="A0AAU8LS45"/>
<protein>
    <submittedName>
        <fullName evidence="2">Peptidoglycan-binding domain-containing protein</fullName>
    </submittedName>
</protein>
<proteinExistence type="predicted"/>
<feature type="domain" description="Peptidoglycan binding-like" evidence="1">
    <location>
        <begin position="462"/>
        <end position="496"/>
    </location>
</feature>
<dbReference type="InterPro" id="IPR038765">
    <property type="entry name" value="Papain-like_cys_pep_sf"/>
</dbReference>
<dbReference type="SUPFAM" id="SSF54001">
    <property type="entry name" value="Cysteine proteinases"/>
    <property type="match status" value="1"/>
</dbReference>
<organism evidence="2">
    <name type="scientific">Candidatus Electrothrix aestuarii</name>
    <dbReference type="NCBI Taxonomy" id="3062594"/>
    <lineage>
        <taxon>Bacteria</taxon>
        <taxon>Pseudomonadati</taxon>
        <taxon>Thermodesulfobacteriota</taxon>
        <taxon>Desulfobulbia</taxon>
        <taxon>Desulfobulbales</taxon>
        <taxon>Desulfobulbaceae</taxon>
        <taxon>Candidatus Electrothrix</taxon>
    </lineage>
</organism>
<gene>
    <name evidence="2" type="ORF">Q3M24_15595</name>
</gene>
<dbReference type="Pfam" id="PF01471">
    <property type="entry name" value="PG_binding_1"/>
    <property type="match status" value="1"/>
</dbReference>